<dbReference type="AlphaFoldDB" id="A0AA85K9Y6"/>
<reference evidence="1" key="1">
    <citation type="submission" date="2022-06" db="EMBL/GenBank/DDBJ databases">
        <authorList>
            <person name="Berger JAMES D."/>
            <person name="Berger JAMES D."/>
        </authorList>
    </citation>
    <scope>NUCLEOTIDE SEQUENCE [LARGE SCALE GENOMIC DNA]</scope>
</reference>
<keyword evidence="1" id="KW-1185">Reference proteome</keyword>
<reference evidence="2" key="2">
    <citation type="submission" date="2023-11" db="UniProtKB">
        <authorList>
            <consortium name="WormBaseParasite"/>
        </authorList>
    </citation>
    <scope>IDENTIFICATION</scope>
</reference>
<evidence type="ECO:0000313" key="1">
    <source>
        <dbReference type="Proteomes" id="UP000050795"/>
    </source>
</evidence>
<evidence type="ECO:0000313" key="2">
    <source>
        <dbReference type="WBParaSite" id="TREG1_7530.1"/>
    </source>
</evidence>
<dbReference type="WBParaSite" id="TREG1_7530.1">
    <property type="protein sequence ID" value="TREG1_7530.1"/>
    <property type="gene ID" value="TREG1_7530"/>
</dbReference>
<organism evidence="1 2">
    <name type="scientific">Trichobilharzia regenti</name>
    <name type="common">Nasal bird schistosome</name>
    <dbReference type="NCBI Taxonomy" id="157069"/>
    <lineage>
        <taxon>Eukaryota</taxon>
        <taxon>Metazoa</taxon>
        <taxon>Spiralia</taxon>
        <taxon>Lophotrochozoa</taxon>
        <taxon>Platyhelminthes</taxon>
        <taxon>Trematoda</taxon>
        <taxon>Digenea</taxon>
        <taxon>Strigeidida</taxon>
        <taxon>Schistosomatoidea</taxon>
        <taxon>Schistosomatidae</taxon>
        <taxon>Trichobilharzia</taxon>
    </lineage>
</organism>
<sequence length="169" mass="20062">MFPRIIWNPFYSLKLISNRKYVSTAKIPEYLLDRTVKPEEVLERLTPYDKERLEFCMTEYRTMLEQGASVPKSLSNKNILDLLCCTSFTSRANFLKFLFKCEKREENALLKKAEKVAPIIPKKPASSDRILRMIDEKYVRLHWDFWQASEIRCPDSAQNLLFDFLLNLR</sequence>
<accession>A0AA85K9Y6</accession>
<proteinExistence type="predicted"/>
<dbReference type="Proteomes" id="UP000050795">
    <property type="component" value="Unassembled WGS sequence"/>
</dbReference>
<name>A0AA85K9Y6_TRIRE</name>
<protein>
    <submittedName>
        <fullName evidence="2">Uncharacterized protein</fullName>
    </submittedName>
</protein>